<keyword evidence="10" id="KW-1185">Reference proteome</keyword>
<dbReference type="InterPro" id="IPR017970">
    <property type="entry name" value="Homeobox_CS"/>
</dbReference>
<dbReference type="PANTHER" id="PTHR24329">
    <property type="entry name" value="HOMEOBOX PROTEIN ARISTALESS"/>
    <property type="match status" value="1"/>
</dbReference>
<feature type="region of interest" description="Disordered" evidence="7">
    <location>
        <begin position="119"/>
        <end position="252"/>
    </location>
</feature>
<dbReference type="InterPro" id="IPR050649">
    <property type="entry name" value="Paired_Homeobox_TFs"/>
</dbReference>
<feature type="compositionally biased region" description="Low complexity" evidence="7">
    <location>
        <begin position="159"/>
        <end position="168"/>
    </location>
</feature>
<feature type="DNA-binding region" description="Homeobox" evidence="5">
    <location>
        <begin position="247"/>
        <end position="306"/>
    </location>
</feature>
<feature type="region of interest" description="Disordered" evidence="7">
    <location>
        <begin position="305"/>
        <end position="324"/>
    </location>
</feature>
<dbReference type="PROSITE" id="PS00027">
    <property type="entry name" value="HOMEOBOX_1"/>
    <property type="match status" value="1"/>
</dbReference>
<dbReference type="OrthoDB" id="6159439at2759"/>
<evidence type="ECO:0000313" key="10">
    <source>
        <dbReference type="Proteomes" id="UP000594454"/>
    </source>
</evidence>
<protein>
    <recommendedName>
        <fullName evidence="8">Homeobox domain-containing protein</fullName>
    </recommendedName>
</protein>
<evidence type="ECO:0000259" key="8">
    <source>
        <dbReference type="PROSITE" id="PS50071"/>
    </source>
</evidence>
<feature type="domain" description="Homeobox" evidence="8">
    <location>
        <begin position="245"/>
        <end position="305"/>
    </location>
</feature>
<feature type="compositionally biased region" description="Polar residues" evidence="7">
    <location>
        <begin position="313"/>
        <end position="324"/>
    </location>
</feature>
<dbReference type="FunFam" id="1.10.10.60:FF:000252">
    <property type="entry name" value="Retinal homeobox protein Rx-B"/>
    <property type="match status" value="1"/>
</dbReference>
<keyword evidence="3 5" id="KW-0371">Homeobox</keyword>
<organism evidence="9 10">
    <name type="scientific">Hermetia illucens</name>
    <name type="common">Black soldier fly</name>
    <dbReference type="NCBI Taxonomy" id="343691"/>
    <lineage>
        <taxon>Eukaryota</taxon>
        <taxon>Metazoa</taxon>
        <taxon>Ecdysozoa</taxon>
        <taxon>Arthropoda</taxon>
        <taxon>Hexapoda</taxon>
        <taxon>Insecta</taxon>
        <taxon>Pterygota</taxon>
        <taxon>Neoptera</taxon>
        <taxon>Endopterygota</taxon>
        <taxon>Diptera</taxon>
        <taxon>Brachycera</taxon>
        <taxon>Stratiomyomorpha</taxon>
        <taxon>Stratiomyidae</taxon>
        <taxon>Hermetiinae</taxon>
        <taxon>Hermetia</taxon>
    </lineage>
</organism>
<dbReference type="PANTHER" id="PTHR24329:SF543">
    <property type="entry name" value="FI01017P-RELATED"/>
    <property type="match status" value="1"/>
</dbReference>
<evidence type="ECO:0000256" key="6">
    <source>
        <dbReference type="RuleBase" id="RU000682"/>
    </source>
</evidence>
<proteinExistence type="predicted"/>
<name>A0A7R8V6Q9_HERIL</name>
<dbReference type="GO" id="GO:0005634">
    <property type="term" value="C:nucleus"/>
    <property type="evidence" value="ECO:0007669"/>
    <property type="project" value="UniProtKB-SubCell"/>
</dbReference>
<dbReference type="SMART" id="SM00389">
    <property type="entry name" value="HOX"/>
    <property type="match status" value="1"/>
</dbReference>
<dbReference type="InterPro" id="IPR009057">
    <property type="entry name" value="Homeodomain-like_sf"/>
</dbReference>
<gene>
    <name evidence="9" type="ORF">HERILL_LOCUS15412</name>
</gene>
<dbReference type="Pfam" id="PF00046">
    <property type="entry name" value="Homeodomain"/>
    <property type="match status" value="1"/>
</dbReference>
<sequence length="544" mass="59867">MEPSNFDDQIFSDFAGPLSPLGPKPLQPQSGHSIQVMLGMTSVQPPSSATELCPQRLPEVHSLLPGSPKLDHYKTLDYGSAQKVDYSTKLGCYSPSPKYDYVTLKLDQYSPGGGHKIDYGKAPLDYGPNPNGKIDYSPTSTKMDYDHMQMFSPQPPTQVQPVVSQTTGQPPPSVQPPSSNGQSPHHHPMDSASAMNGIGKKGKGDDVSATVSTTSTGSIASASDSSTGNNNTKKNDKKKGDPNGVKKKKTRTTFTAYQLEELERAFERAPYPDVFAREELALKLNLSESRVQVWFQNRRAKWRKREPPRKTGYISTNSPSTTLGNSLAPPFSTFQTTTATPPGSVDTWTSYQPSYELSPHFNILSPATSPYGSFPGQYGAYVHESQLFPVRQHFDYGSPPRVDMDDGGHHKNDHYGTMDDKFDSHLSDSVSQTNGKYIDEPKYLHNVSSLDDAGKYATSCHMEEQSIKHTQQQSQHSQHQHPGQQHQQQQQQQHGQHQQQFAATSNITIGGSGCHAEDADSMSGVIKSEDNVTTHSYVLPPFLH</sequence>
<dbReference type="SUPFAM" id="SSF46689">
    <property type="entry name" value="Homeodomain-like"/>
    <property type="match status" value="1"/>
</dbReference>
<dbReference type="AlphaFoldDB" id="A0A7R8V6Q9"/>
<comment type="subcellular location">
    <subcellularLocation>
        <location evidence="1 5 6">Nucleus</location>
    </subcellularLocation>
</comment>
<dbReference type="EMBL" id="LR899014">
    <property type="protein sequence ID" value="CAD7093105.1"/>
    <property type="molecule type" value="Genomic_DNA"/>
</dbReference>
<dbReference type="OMA" id="MEHDSFD"/>
<accession>A0A7R8V6Q9</accession>
<dbReference type="Proteomes" id="UP000594454">
    <property type="component" value="Chromosome 6"/>
</dbReference>
<evidence type="ECO:0000256" key="3">
    <source>
        <dbReference type="ARBA" id="ARBA00023155"/>
    </source>
</evidence>
<feature type="compositionally biased region" description="Basic and acidic residues" evidence="7">
    <location>
        <begin position="403"/>
        <end position="426"/>
    </location>
</feature>
<dbReference type="InterPro" id="IPR001356">
    <property type="entry name" value="HD"/>
</dbReference>
<keyword evidence="2 5" id="KW-0238">DNA-binding</keyword>
<dbReference type="PROSITE" id="PS50071">
    <property type="entry name" value="HOMEOBOX_2"/>
    <property type="match status" value="1"/>
</dbReference>
<dbReference type="GO" id="GO:0000977">
    <property type="term" value="F:RNA polymerase II transcription regulatory region sequence-specific DNA binding"/>
    <property type="evidence" value="ECO:0007669"/>
    <property type="project" value="TreeGrafter"/>
</dbReference>
<feature type="region of interest" description="Disordered" evidence="7">
    <location>
        <begin position="461"/>
        <end position="501"/>
    </location>
</feature>
<evidence type="ECO:0000313" key="9">
    <source>
        <dbReference type="EMBL" id="CAD7093105.1"/>
    </source>
</evidence>
<keyword evidence="4 5" id="KW-0539">Nucleus</keyword>
<dbReference type="CDD" id="cd00086">
    <property type="entry name" value="homeodomain"/>
    <property type="match status" value="1"/>
</dbReference>
<dbReference type="FunCoup" id="A0A7R8V6Q9">
    <property type="interactions" value="83"/>
</dbReference>
<dbReference type="InParanoid" id="A0A7R8V6Q9"/>
<reference evidence="9 10" key="1">
    <citation type="submission" date="2020-11" db="EMBL/GenBank/DDBJ databases">
        <authorList>
            <person name="Wallbank WR R."/>
            <person name="Pardo Diaz C."/>
            <person name="Kozak K."/>
            <person name="Martin S."/>
            <person name="Jiggins C."/>
            <person name="Moest M."/>
            <person name="Warren A I."/>
            <person name="Generalovic N T."/>
            <person name="Byers J.R.P. K."/>
            <person name="Montejo-Kovacevich G."/>
            <person name="Yen C E."/>
        </authorList>
    </citation>
    <scope>NUCLEOTIDE SEQUENCE [LARGE SCALE GENOMIC DNA]</scope>
</reference>
<dbReference type="GO" id="GO:0000981">
    <property type="term" value="F:DNA-binding transcription factor activity, RNA polymerase II-specific"/>
    <property type="evidence" value="ECO:0007669"/>
    <property type="project" value="InterPro"/>
</dbReference>
<evidence type="ECO:0000256" key="5">
    <source>
        <dbReference type="PROSITE-ProRule" id="PRU00108"/>
    </source>
</evidence>
<feature type="compositionally biased region" description="Low complexity" evidence="7">
    <location>
        <begin position="471"/>
        <end position="500"/>
    </location>
</feature>
<evidence type="ECO:0000256" key="2">
    <source>
        <dbReference type="ARBA" id="ARBA00023125"/>
    </source>
</evidence>
<feature type="compositionally biased region" description="Low complexity" evidence="7">
    <location>
        <begin position="207"/>
        <end position="232"/>
    </location>
</feature>
<feature type="region of interest" description="Disordered" evidence="7">
    <location>
        <begin position="1"/>
        <end position="31"/>
    </location>
</feature>
<feature type="region of interest" description="Disordered" evidence="7">
    <location>
        <begin position="403"/>
        <end position="434"/>
    </location>
</feature>
<dbReference type="Gene3D" id="1.10.10.60">
    <property type="entry name" value="Homeodomain-like"/>
    <property type="match status" value="1"/>
</dbReference>
<evidence type="ECO:0000256" key="1">
    <source>
        <dbReference type="ARBA" id="ARBA00004123"/>
    </source>
</evidence>
<evidence type="ECO:0000256" key="4">
    <source>
        <dbReference type="ARBA" id="ARBA00023242"/>
    </source>
</evidence>
<evidence type="ECO:0000256" key="7">
    <source>
        <dbReference type="SAM" id="MobiDB-lite"/>
    </source>
</evidence>